<comment type="similarity">
    <text evidence="1 8">Belongs to the thioredoxin family.</text>
</comment>
<dbReference type="PIRSF" id="PIRSF000077">
    <property type="entry name" value="Thioredoxin"/>
    <property type="match status" value="1"/>
</dbReference>
<dbReference type="PANTHER" id="PTHR45663:SF11">
    <property type="entry name" value="GEO12009P1"/>
    <property type="match status" value="1"/>
</dbReference>
<dbReference type="PRINTS" id="PR00421">
    <property type="entry name" value="THIOREDOXIN"/>
</dbReference>
<feature type="active site" description="Nucleophile" evidence="9">
    <location>
        <position position="39"/>
    </location>
</feature>
<evidence type="ECO:0000256" key="1">
    <source>
        <dbReference type="ARBA" id="ARBA00008987"/>
    </source>
</evidence>
<dbReference type="SUPFAM" id="SSF52833">
    <property type="entry name" value="Thioredoxin-like"/>
    <property type="match status" value="1"/>
</dbReference>
<dbReference type="PROSITE" id="PS00194">
    <property type="entry name" value="THIOREDOXIN_1"/>
    <property type="match status" value="1"/>
</dbReference>
<dbReference type="GO" id="GO:0005829">
    <property type="term" value="C:cytosol"/>
    <property type="evidence" value="ECO:0007669"/>
    <property type="project" value="TreeGrafter"/>
</dbReference>
<protein>
    <recommendedName>
        <fullName evidence="2 7">Thioredoxin</fullName>
    </recommendedName>
</protein>
<evidence type="ECO:0000256" key="3">
    <source>
        <dbReference type="ARBA" id="ARBA00022448"/>
    </source>
</evidence>
<feature type="disulfide bond" description="Redox-active" evidence="10">
    <location>
        <begin position="36"/>
        <end position="39"/>
    </location>
</feature>
<feature type="site" description="Contributes to redox potential value" evidence="9">
    <location>
        <position position="37"/>
    </location>
</feature>
<dbReference type="NCBIfam" id="TIGR01068">
    <property type="entry name" value="thioredoxin"/>
    <property type="match status" value="1"/>
</dbReference>
<accession>C0CP74</accession>
<dbReference type="GO" id="GO:0015035">
    <property type="term" value="F:protein-disulfide reductase activity"/>
    <property type="evidence" value="ECO:0007669"/>
    <property type="project" value="UniProtKB-UniRule"/>
</dbReference>
<evidence type="ECO:0000259" key="11">
    <source>
        <dbReference type="PROSITE" id="PS51352"/>
    </source>
</evidence>
<feature type="domain" description="Thioredoxin" evidence="11">
    <location>
        <begin position="7"/>
        <end position="107"/>
    </location>
</feature>
<dbReference type="InterPro" id="IPR005746">
    <property type="entry name" value="Thioredoxin"/>
</dbReference>
<keyword evidence="6 10" id="KW-0676">Redox-active center</keyword>
<reference evidence="12 13" key="1">
    <citation type="submission" date="2009-01" db="EMBL/GenBank/DDBJ databases">
        <authorList>
            <person name="Fulton L."/>
            <person name="Clifton S."/>
            <person name="Fulton B."/>
            <person name="Xu J."/>
            <person name="Minx P."/>
            <person name="Pepin K.H."/>
            <person name="Johnson M."/>
            <person name="Bhonagiri V."/>
            <person name="Nash W.E."/>
            <person name="Mardis E.R."/>
            <person name="Wilson R.K."/>
        </authorList>
    </citation>
    <scope>NUCLEOTIDE SEQUENCE [LARGE SCALE GENOMIC DNA]</scope>
    <source>
        <strain evidence="13">DSM 10507 / JCM 14656 / S5a33</strain>
    </source>
</reference>
<evidence type="ECO:0000313" key="12">
    <source>
        <dbReference type="EMBL" id="EEG48458.1"/>
    </source>
</evidence>
<evidence type="ECO:0000256" key="8">
    <source>
        <dbReference type="PIRNR" id="PIRNR000077"/>
    </source>
</evidence>
<dbReference type="CDD" id="cd02947">
    <property type="entry name" value="TRX_family"/>
    <property type="match status" value="1"/>
</dbReference>
<dbReference type="AlphaFoldDB" id="C0CP74"/>
<sequence length="107" mass="12008">MKRRKNMAKVLTSGNFEAEVLGAQKPVLVDFWATWCGPCKRQAPIVDALEEKGYLVGKVDVDQEPGLAQQYQVMSIPTLIIFKGGQEVKRLIGLHSEEQIRLVLDQI</sequence>
<dbReference type="PANTHER" id="PTHR45663">
    <property type="entry name" value="GEO12009P1"/>
    <property type="match status" value="1"/>
</dbReference>
<dbReference type="InterPro" id="IPR013766">
    <property type="entry name" value="Thioredoxin_domain"/>
</dbReference>
<evidence type="ECO:0000256" key="10">
    <source>
        <dbReference type="PIRSR" id="PIRSR000077-4"/>
    </source>
</evidence>
<feature type="site" description="Contributes to redox potential value" evidence="9">
    <location>
        <position position="38"/>
    </location>
</feature>
<keyword evidence="4" id="KW-0249">Electron transport</keyword>
<proteinExistence type="inferred from homology"/>
<dbReference type="Gene3D" id="3.40.30.10">
    <property type="entry name" value="Glutaredoxin"/>
    <property type="match status" value="1"/>
</dbReference>
<evidence type="ECO:0000256" key="4">
    <source>
        <dbReference type="ARBA" id="ARBA00022982"/>
    </source>
</evidence>
<dbReference type="Pfam" id="PF00085">
    <property type="entry name" value="Thioredoxin"/>
    <property type="match status" value="1"/>
</dbReference>
<keyword evidence="5 10" id="KW-1015">Disulfide bond</keyword>
<feature type="active site" description="Nucleophile" evidence="9">
    <location>
        <position position="36"/>
    </location>
</feature>
<evidence type="ECO:0000256" key="6">
    <source>
        <dbReference type="ARBA" id="ARBA00023284"/>
    </source>
</evidence>
<dbReference type="InterPro" id="IPR017937">
    <property type="entry name" value="Thioredoxin_CS"/>
</dbReference>
<dbReference type="eggNOG" id="COG3118">
    <property type="taxonomic scope" value="Bacteria"/>
</dbReference>
<keyword evidence="3" id="KW-0813">Transport</keyword>
<feature type="site" description="Deprotonates C-terminal active site Cys" evidence="9">
    <location>
        <position position="30"/>
    </location>
</feature>
<dbReference type="GO" id="GO:0045454">
    <property type="term" value="P:cell redox homeostasis"/>
    <property type="evidence" value="ECO:0007669"/>
    <property type="project" value="TreeGrafter"/>
</dbReference>
<dbReference type="InterPro" id="IPR036249">
    <property type="entry name" value="Thioredoxin-like_sf"/>
</dbReference>
<dbReference type="PATRIC" id="fig|476272.21.peg.804"/>
<evidence type="ECO:0000256" key="2">
    <source>
        <dbReference type="ARBA" id="ARBA00020570"/>
    </source>
</evidence>
<reference evidence="12 13" key="2">
    <citation type="submission" date="2009-02" db="EMBL/GenBank/DDBJ databases">
        <title>Draft genome sequence of Blautia hydrogenotrophica DSM 10507 (Ruminococcus hydrogenotrophicus DSM 10507).</title>
        <authorList>
            <person name="Sudarsanam P."/>
            <person name="Ley R."/>
            <person name="Guruge J."/>
            <person name="Turnbaugh P.J."/>
            <person name="Mahowald M."/>
            <person name="Liep D."/>
            <person name="Gordon J."/>
        </authorList>
    </citation>
    <scope>NUCLEOTIDE SEQUENCE [LARGE SCALE GENOMIC DNA]</scope>
    <source>
        <strain evidence="13">DSM 10507 / JCM 14656 / S5a33</strain>
    </source>
</reference>
<name>C0CP74_BLAHS</name>
<organism evidence="12 13">
    <name type="scientific">Blautia hydrogenotrophica (strain DSM 10507 / JCM 14656 / S5a33)</name>
    <name type="common">Ruminococcus hydrogenotrophicus</name>
    <dbReference type="NCBI Taxonomy" id="476272"/>
    <lineage>
        <taxon>Bacteria</taxon>
        <taxon>Bacillati</taxon>
        <taxon>Bacillota</taxon>
        <taxon>Clostridia</taxon>
        <taxon>Lachnospirales</taxon>
        <taxon>Lachnospiraceae</taxon>
        <taxon>Blautia</taxon>
    </lineage>
</organism>
<gene>
    <name evidence="12" type="ORF">RUMHYD_02675</name>
</gene>
<keyword evidence="13" id="KW-1185">Reference proteome</keyword>
<evidence type="ECO:0000256" key="5">
    <source>
        <dbReference type="ARBA" id="ARBA00023157"/>
    </source>
</evidence>
<dbReference type="Proteomes" id="UP000003100">
    <property type="component" value="Unassembled WGS sequence"/>
</dbReference>
<evidence type="ECO:0000313" key="13">
    <source>
        <dbReference type="Proteomes" id="UP000003100"/>
    </source>
</evidence>
<evidence type="ECO:0000256" key="7">
    <source>
        <dbReference type="NCBIfam" id="TIGR01068"/>
    </source>
</evidence>
<dbReference type="HOGENOM" id="CLU_090389_10_3_9"/>
<dbReference type="FunFam" id="3.40.30.10:FF:000001">
    <property type="entry name" value="Thioredoxin"/>
    <property type="match status" value="1"/>
</dbReference>
<evidence type="ECO:0000256" key="9">
    <source>
        <dbReference type="PIRSR" id="PIRSR000077-1"/>
    </source>
</evidence>
<dbReference type="PROSITE" id="PS51352">
    <property type="entry name" value="THIOREDOXIN_2"/>
    <property type="match status" value="1"/>
</dbReference>
<dbReference type="EMBL" id="ACBZ01000145">
    <property type="protein sequence ID" value="EEG48458.1"/>
    <property type="molecule type" value="Genomic_DNA"/>
</dbReference>